<evidence type="ECO:0000256" key="4">
    <source>
        <dbReference type="ARBA" id="ARBA00023315"/>
    </source>
</evidence>
<organism evidence="5 6">
    <name type="scientific">Pinibacter soli</name>
    <dbReference type="NCBI Taxonomy" id="3044211"/>
    <lineage>
        <taxon>Bacteria</taxon>
        <taxon>Pseudomonadati</taxon>
        <taxon>Bacteroidota</taxon>
        <taxon>Chitinophagia</taxon>
        <taxon>Chitinophagales</taxon>
        <taxon>Chitinophagaceae</taxon>
        <taxon>Pinibacter</taxon>
    </lineage>
</organism>
<proteinExistence type="inferred from homology"/>
<accession>A0ABT6R7S5</accession>
<dbReference type="EMBL" id="JASBRG010000001">
    <property type="protein sequence ID" value="MDI3318622.1"/>
    <property type="molecule type" value="Genomic_DNA"/>
</dbReference>
<evidence type="ECO:0000313" key="6">
    <source>
        <dbReference type="Proteomes" id="UP001226434"/>
    </source>
</evidence>
<dbReference type="PROSITE" id="PS00101">
    <property type="entry name" value="HEXAPEP_TRANSFERASES"/>
    <property type="match status" value="1"/>
</dbReference>
<comment type="caution">
    <text evidence="5">The sequence shown here is derived from an EMBL/GenBank/DDBJ whole genome shotgun (WGS) entry which is preliminary data.</text>
</comment>
<name>A0ABT6R7S5_9BACT</name>
<dbReference type="InterPro" id="IPR018357">
    <property type="entry name" value="Hexapep_transf_CS"/>
</dbReference>
<evidence type="ECO:0000256" key="3">
    <source>
        <dbReference type="ARBA" id="ARBA00022737"/>
    </source>
</evidence>
<dbReference type="InterPro" id="IPR051159">
    <property type="entry name" value="Hexapeptide_acetyltransf"/>
</dbReference>
<dbReference type="GO" id="GO:0016746">
    <property type="term" value="F:acyltransferase activity"/>
    <property type="evidence" value="ECO:0007669"/>
    <property type="project" value="UniProtKB-KW"/>
</dbReference>
<dbReference type="Pfam" id="PF00132">
    <property type="entry name" value="Hexapep"/>
    <property type="match status" value="1"/>
</dbReference>
<keyword evidence="4 5" id="KW-0012">Acyltransferase</keyword>
<sequence length="179" mass="20202">MNIRLVGGAFLNFLYNDVITHVPIHAVRKGFLRLFNNKIDRHAVILMHTRILNFWKIEIGPNVVINQHCLLDCRQYRIVIAHNTDIGPYTRIWTLGHDPDSPNHALYGGDVQIGHHVWIASGVTILPKAVIGDGAVIASASVVIKPVQVKEVVAGNPAKHIRFRNNELSYQLKFTPYFE</sequence>
<dbReference type="EC" id="2.3.1.-" evidence="5"/>
<comment type="similarity">
    <text evidence="1">Belongs to the transferase hexapeptide repeat family.</text>
</comment>
<keyword evidence="3" id="KW-0677">Repeat</keyword>
<dbReference type="CDD" id="cd04647">
    <property type="entry name" value="LbH_MAT_like"/>
    <property type="match status" value="1"/>
</dbReference>
<dbReference type="InterPro" id="IPR011004">
    <property type="entry name" value="Trimer_LpxA-like_sf"/>
</dbReference>
<gene>
    <name evidence="5" type="ORF">QJ048_02500</name>
</gene>
<dbReference type="InterPro" id="IPR001451">
    <property type="entry name" value="Hexapep"/>
</dbReference>
<dbReference type="Gene3D" id="2.160.10.10">
    <property type="entry name" value="Hexapeptide repeat proteins"/>
    <property type="match status" value="1"/>
</dbReference>
<dbReference type="PANTHER" id="PTHR23416">
    <property type="entry name" value="SIALIC ACID SYNTHASE-RELATED"/>
    <property type="match status" value="1"/>
</dbReference>
<evidence type="ECO:0000256" key="2">
    <source>
        <dbReference type="ARBA" id="ARBA00022679"/>
    </source>
</evidence>
<keyword evidence="6" id="KW-1185">Reference proteome</keyword>
<dbReference type="PANTHER" id="PTHR23416:SF23">
    <property type="entry name" value="ACETYLTRANSFERASE C18B11.09C-RELATED"/>
    <property type="match status" value="1"/>
</dbReference>
<protein>
    <submittedName>
        <fullName evidence="5">Acyltransferase</fullName>
        <ecNumber evidence="5">2.3.1.-</ecNumber>
    </submittedName>
</protein>
<evidence type="ECO:0000256" key="1">
    <source>
        <dbReference type="ARBA" id="ARBA00007274"/>
    </source>
</evidence>
<dbReference type="GO" id="GO:0016491">
    <property type="term" value="F:oxidoreductase activity"/>
    <property type="evidence" value="ECO:0007669"/>
    <property type="project" value="UniProtKB-KW"/>
</dbReference>
<keyword evidence="5" id="KW-0560">Oxidoreductase</keyword>
<evidence type="ECO:0000313" key="5">
    <source>
        <dbReference type="EMBL" id="MDI3318622.1"/>
    </source>
</evidence>
<reference evidence="5 6" key="1">
    <citation type="submission" date="2023-05" db="EMBL/GenBank/DDBJ databases">
        <title>Genome sequence of Pinibacter sp. MAH-24.</title>
        <authorList>
            <person name="Huq M.A."/>
        </authorList>
    </citation>
    <scope>NUCLEOTIDE SEQUENCE [LARGE SCALE GENOMIC DNA]</scope>
    <source>
        <strain evidence="5 6">MAH-24</strain>
    </source>
</reference>
<keyword evidence="2 5" id="KW-0808">Transferase</keyword>
<dbReference type="Proteomes" id="UP001226434">
    <property type="component" value="Unassembled WGS sequence"/>
</dbReference>
<dbReference type="RefSeq" id="WP_282332750.1">
    <property type="nucleotide sequence ID" value="NZ_JASBRG010000001.1"/>
</dbReference>
<dbReference type="SUPFAM" id="SSF51161">
    <property type="entry name" value="Trimeric LpxA-like enzymes"/>
    <property type="match status" value="1"/>
</dbReference>